<evidence type="ECO:0000313" key="2">
    <source>
        <dbReference type="EMBL" id="CAG8460309.1"/>
    </source>
</evidence>
<reference evidence="2" key="1">
    <citation type="submission" date="2021-06" db="EMBL/GenBank/DDBJ databases">
        <authorList>
            <person name="Kallberg Y."/>
            <person name="Tangrot J."/>
            <person name="Rosling A."/>
        </authorList>
    </citation>
    <scope>NUCLEOTIDE SEQUENCE</scope>
    <source>
        <strain evidence="2">CL551</strain>
    </source>
</reference>
<sequence>MALCDLSNPSKSLRKHGNVSNSNEDMRSSYIEAILHTALRLIRKTTSYDLSLSHKSKSSAKILDWAIKELKELLCITEGKQPLI</sequence>
<evidence type="ECO:0000256" key="1">
    <source>
        <dbReference type="SAM" id="MobiDB-lite"/>
    </source>
</evidence>
<organism evidence="2 3">
    <name type="scientific">Acaulospora morrowiae</name>
    <dbReference type="NCBI Taxonomy" id="94023"/>
    <lineage>
        <taxon>Eukaryota</taxon>
        <taxon>Fungi</taxon>
        <taxon>Fungi incertae sedis</taxon>
        <taxon>Mucoromycota</taxon>
        <taxon>Glomeromycotina</taxon>
        <taxon>Glomeromycetes</taxon>
        <taxon>Diversisporales</taxon>
        <taxon>Acaulosporaceae</taxon>
        <taxon>Acaulospora</taxon>
    </lineage>
</organism>
<gene>
    <name evidence="2" type="ORF">AMORRO_LOCUS1363</name>
</gene>
<keyword evidence="3" id="KW-1185">Reference proteome</keyword>
<comment type="caution">
    <text evidence="2">The sequence shown here is derived from an EMBL/GenBank/DDBJ whole genome shotgun (WGS) entry which is preliminary data.</text>
</comment>
<dbReference type="Proteomes" id="UP000789342">
    <property type="component" value="Unassembled WGS sequence"/>
</dbReference>
<name>A0A9N8VT00_9GLOM</name>
<dbReference type="AlphaFoldDB" id="A0A9N8VT00"/>
<dbReference type="EMBL" id="CAJVPV010000508">
    <property type="protein sequence ID" value="CAG8460309.1"/>
    <property type="molecule type" value="Genomic_DNA"/>
</dbReference>
<protein>
    <submittedName>
        <fullName evidence="2">14832_t:CDS:1</fullName>
    </submittedName>
</protein>
<accession>A0A9N8VT00</accession>
<proteinExistence type="predicted"/>
<evidence type="ECO:0000313" key="3">
    <source>
        <dbReference type="Proteomes" id="UP000789342"/>
    </source>
</evidence>
<feature type="region of interest" description="Disordered" evidence="1">
    <location>
        <begin position="1"/>
        <end position="24"/>
    </location>
</feature>